<proteinExistence type="predicted"/>
<gene>
    <name evidence="2" type="ORF">MUK42_36041</name>
</gene>
<evidence type="ECO:0000313" key="3">
    <source>
        <dbReference type="Proteomes" id="UP001055439"/>
    </source>
</evidence>
<feature type="transmembrane region" description="Helical" evidence="1">
    <location>
        <begin position="12"/>
        <end position="29"/>
    </location>
</feature>
<protein>
    <submittedName>
        <fullName evidence="2">Uncharacterized protein</fullName>
    </submittedName>
</protein>
<name>A0A9E7K1M9_9LILI</name>
<keyword evidence="3" id="KW-1185">Reference proteome</keyword>
<keyword evidence="1" id="KW-0812">Transmembrane</keyword>
<dbReference type="Proteomes" id="UP001055439">
    <property type="component" value="Chromosome 5"/>
</dbReference>
<evidence type="ECO:0000313" key="2">
    <source>
        <dbReference type="EMBL" id="URE00202.1"/>
    </source>
</evidence>
<organism evidence="2 3">
    <name type="scientific">Musa troglodytarum</name>
    <name type="common">fe'i banana</name>
    <dbReference type="NCBI Taxonomy" id="320322"/>
    <lineage>
        <taxon>Eukaryota</taxon>
        <taxon>Viridiplantae</taxon>
        <taxon>Streptophyta</taxon>
        <taxon>Embryophyta</taxon>
        <taxon>Tracheophyta</taxon>
        <taxon>Spermatophyta</taxon>
        <taxon>Magnoliopsida</taxon>
        <taxon>Liliopsida</taxon>
        <taxon>Zingiberales</taxon>
        <taxon>Musaceae</taxon>
        <taxon>Musa</taxon>
    </lineage>
</organism>
<keyword evidence="1" id="KW-0472">Membrane</keyword>
<sequence length="169" mass="19066">MSKDSSSSEIKFFRGFLFAFFDFVLKVSLRHRFVTSSSPLPPLSRSSYPPFLESMALAAITEMLQCSRMAFGFPILFLLLFHLSCTSGSGFYGRTQKSSVPFVTKRLYQVLAHEALAYGDWCIHGRLIDWLIDHRKSCMSGYGGAKGGDREWATQCLSADKKTFLFTIN</sequence>
<dbReference type="EMBL" id="CP097507">
    <property type="protein sequence ID" value="URE00202.1"/>
    <property type="molecule type" value="Genomic_DNA"/>
</dbReference>
<dbReference type="AlphaFoldDB" id="A0A9E7K1M9"/>
<accession>A0A9E7K1M9</accession>
<keyword evidence="1" id="KW-1133">Transmembrane helix</keyword>
<reference evidence="2" key="1">
    <citation type="submission" date="2022-05" db="EMBL/GenBank/DDBJ databases">
        <title>The Musa troglodytarum L. genome provides insights into the mechanism of non-climacteric behaviour and enrichment of carotenoids.</title>
        <authorList>
            <person name="Wang J."/>
        </authorList>
    </citation>
    <scope>NUCLEOTIDE SEQUENCE</scope>
    <source>
        <tissue evidence="2">Leaf</tissue>
    </source>
</reference>
<feature type="transmembrane region" description="Helical" evidence="1">
    <location>
        <begin position="71"/>
        <end position="92"/>
    </location>
</feature>
<evidence type="ECO:0000256" key="1">
    <source>
        <dbReference type="SAM" id="Phobius"/>
    </source>
</evidence>